<keyword evidence="3" id="KW-1185">Reference proteome</keyword>
<protein>
    <submittedName>
        <fullName evidence="2">Uncharacterized protein</fullName>
    </submittedName>
</protein>
<reference evidence="2 3" key="1">
    <citation type="journal article" date="2019" name="Int. J. Syst. Evol. Microbiol.">
        <title>The Global Catalogue of Microorganisms (GCM) 10K type strain sequencing project: providing services to taxonomists for standard genome sequencing and annotation.</title>
        <authorList>
            <consortium name="The Broad Institute Genomics Platform"/>
            <consortium name="The Broad Institute Genome Sequencing Center for Infectious Disease"/>
            <person name="Wu L."/>
            <person name="Ma J."/>
        </authorList>
    </citation>
    <scope>NUCLEOTIDE SEQUENCE [LARGE SCALE GENOMIC DNA]</scope>
    <source>
        <strain evidence="2 3">JCM 17504</strain>
    </source>
</reference>
<feature type="compositionally biased region" description="Basic and acidic residues" evidence="1">
    <location>
        <begin position="14"/>
        <end position="28"/>
    </location>
</feature>
<evidence type="ECO:0000313" key="2">
    <source>
        <dbReference type="EMBL" id="GAA5042009.1"/>
    </source>
</evidence>
<feature type="region of interest" description="Disordered" evidence="1">
    <location>
        <begin position="1"/>
        <end position="44"/>
    </location>
</feature>
<comment type="caution">
    <text evidence="2">The sequence shown here is derived from an EMBL/GenBank/DDBJ whole genome shotgun (WGS) entry which is preliminary data.</text>
</comment>
<dbReference type="GeneID" id="68615174"/>
<evidence type="ECO:0000256" key="1">
    <source>
        <dbReference type="SAM" id="MobiDB-lite"/>
    </source>
</evidence>
<dbReference type="AlphaFoldDB" id="A0AAV3UBQ2"/>
<proteinExistence type="predicted"/>
<evidence type="ECO:0000313" key="3">
    <source>
        <dbReference type="Proteomes" id="UP001501729"/>
    </source>
</evidence>
<accession>A0AAV3UBQ2</accession>
<gene>
    <name evidence="2" type="ORF">GCM10025751_04870</name>
</gene>
<dbReference type="EMBL" id="BAABKX010000001">
    <property type="protein sequence ID" value="GAA5042009.1"/>
    <property type="molecule type" value="Genomic_DNA"/>
</dbReference>
<sequence>MTPHSVSDSDGERDDERHLYGEPQHEVPETEAPGETLYGEPQHEMGRSLSDFELFRIDKGAFEYDRPTRIDRSSHSRQTGYSDSTDDFGQLAHQKGTAVRMVRL</sequence>
<name>A0AAV3UBQ2_9EURY</name>
<dbReference type="Proteomes" id="UP001501729">
    <property type="component" value="Unassembled WGS sequence"/>
</dbReference>
<feature type="region of interest" description="Disordered" evidence="1">
    <location>
        <begin position="67"/>
        <end position="89"/>
    </location>
</feature>
<dbReference type="RefSeq" id="WP_227775287.1">
    <property type="nucleotide sequence ID" value="NZ_BAABKX010000001.1"/>
</dbReference>
<organism evidence="2 3">
    <name type="scientific">Haladaptatus pallidirubidus</name>
    <dbReference type="NCBI Taxonomy" id="1008152"/>
    <lineage>
        <taxon>Archaea</taxon>
        <taxon>Methanobacteriati</taxon>
        <taxon>Methanobacteriota</taxon>
        <taxon>Stenosarchaea group</taxon>
        <taxon>Halobacteria</taxon>
        <taxon>Halobacteriales</taxon>
        <taxon>Haladaptataceae</taxon>
        <taxon>Haladaptatus</taxon>
    </lineage>
</organism>